<sequence length="272" mass="30708">MATYAVGDLQGCFHTFNSLLDKISFNTNSDELWLVGDLINRGLNSLEIIHWCYQNKKNIKLVLGNHDLHFLSVALSNHKVSRNDTFDGILSSPYKRVFTDWLISIPLLHHSNEHIMTHAGLLPSWKTSQAIALAKSAADALKKNPEYFLHSMYGNFPDRWANSLGEDDIHRLTVNVLTRMRCLNSDESLDFSYKGTVKGMPENLKPWFSIPPHEKREVALITGHWSAVGFVKHASGYSLDSGCVWGKKLTALCLENHEVYTVNADSRDLLQA</sequence>
<evidence type="ECO:0000313" key="10">
    <source>
        <dbReference type="EMBL" id="EAV47657.1"/>
    </source>
</evidence>
<keyword evidence="11" id="KW-1185">Reference proteome</keyword>
<evidence type="ECO:0000256" key="2">
    <source>
        <dbReference type="ARBA" id="ARBA00005419"/>
    </source>
</evidence>
<feature type="domain" description="Calcineurin-like phosphoesterase" evidence="9">
    <location>
        <begin position="4"/>
        <end position="123"/>
    </location>
</feature>
<dbReference type="PANTHER" id="PTHR40942:SF4">
    <property type="entry name" value="CYTOCHROME C5"/>
    <property type="match status" value="1"/>
</dbReference>
<dbReference type="InterPro" id="IPR004843">
    <property type="entry name" value="Calcineurin-like_PHP"/>
</dbReference>
<evidence type="ECO:0000256" key="8">
    <source>
        <dbReference type="ARBA" id="ARBA00049417"/>
    </source>
</evidence>
<dbReference type="PIRSF" id="PIRSF000903">
    <property type="entry name" value="B5n-ttraPtase_sm"/>
    <property type="match status" value="1"/>
</dbReference>
<dbReference type="InterPro" id="IPR004617">
    <property type="entry name" value="ApaH"/>
</dbReference>
<evidence type="ECO:0000256" key="4">
    <source>
        <dbReference type="ARBA" id="ARBA00022801"/>
    </source>
</evidence>
<evidence type="ECO:0000256" key="1">
    <source>
        <dbReference type="ARBA" id="ARBA00003413"/>
    </source>
</evidence>
<evidence type="ECO:0000259" key="9">
    <source>
        <dbReference type="Pfam" id="PF00149"/>
    </source>
</evidence>
<dbReference type="GO" id="GO:0008803">
    <property type="term" value="F:bis(5'-nucleosyl)-tetraphosphatase (symmetrical) activity"/>
    <property type="evidence" value="ECO:0007669"/>
    <property type="project" value="UniProtKB-EC"/>
</dbReference>
<dbReference type="InterPro" id="IPR029052">
    <property type="entry name" value="Metallo-depent_PP-like"/>
</dbReference>
<evidence type="ECO:0000313" key="11">
    <source>
        <dbReference type="Proteomes" id="UP000054262"/>
    </source>
</evidence>
<dbReference type="Gene3D" id="3.60.21.10">
    <property type="match status" value="1"/>
</dbReference>
<dbReference type="PANTHER" id="PTHR40942">
    <property type="match status" value="1"/>
</dbReference>
<evidence type="ECO:0000256" key="6">
    <source>
        <dbReference type="ARBA" id="ARBA00032248"/>
    </source>
</evidence>
<accession>A0P7Z7</accession>
<proteinExistence type="inferred from homology"/>
<dbReference type="NCBIfam" id="NF001204">
    <property type="entry name" value="PRK00166.1"/>
    <property type="match status" value="1"/>
</dbReference>
<gene>
    <name evidence="10" type="ORF">MB2181_06250</name>
</gene>
<dbReference type="EMBL" id="AAUX01000001">
    <property type="protein sequence ID" value="EAV47657.1"/>
    <property type="molecule type" value="Genomic_DNA"/>
</dbReference>
<dbReference type="AlphaFoldDB" id="A0P7Z7"/>
<dbReference type="Pfam" id="PF00149">
    <property type="entry name" value="Metallophos"/>
    <property type="match status" value="1"/>
</dbReference>
<comment type="similarity">
    <text evidence="2">Belongs to the Ap4A hydrolase family.</text>
</comment>
<reference evidence="10 11" key="1">
    <citation type="submission" date="2006-11" db="EMBL/GenBank/DDBJ databases">
        <authorList>
            <person name="Giovannoni S."/>
            <person name="Vergin K."/>
            <person name="Ferriera S."/>
            <person name="Johnson J."/>
            <person name="Kravitz S."/>
            <person name="Beeson K."/>
            <person name="Sutton G."/>
            <person name="Rogers Y.-H."/>
            <person name="Friedman R."/>
            <person name="Frazier M."/>
            <person name="Venter J.C."/>
        </authorList>
    </citation>
    <scope>NUCLEOTIDE SEQUENCE [LARGE SCALE GENOMIC DNA]</scope>
    <source>
        <strain evidence="10 11">HTCC2181</strain>
    </source>
</reference>
<comment type="caution">
    <text evidence="10">The sequence shown here is derived from an EMBL/GenBank/DDBJ whole genome shotgun (WGS) entry which is preliminary data.</text>
</comment>
<dbReference type="EC" id="3.6.1.41" evidence="3"/>
<dbReference type="Proteomes" id="UP000054262">
    <property type="component" value="Unassembled WGS sequence"/>
</dbReference>
<keyword evidence="4" id="KW-0378">Hydrolase</keyword>
<dbReference type="SUPFAM" id="SSF56300">
    <property type="entry name" value="Metallo-dependent phosphatases"/>
    <property type="match status" value="1"/>
</dbReference>
<comment type="catalytic activity">
    <reaction evidence="8">
        <text>P(1),P(4)-bis(5'-adenosyl) tetraphosphate + H2O = 2 ADP + 2 H(+)</text>
        <dbReference type="Rhea" id="RHEA:24252"/>
        <dbReference type="ChEBI" id="CHEBI:15377"/>
        <dbReference type="ChEBI" id="CHEBI:15378"/>
        <dbReference type="ChEBI" id="CHEBI:58141"/>
        <dbReference type="ChEBI" id="CHEBI:456216"/>
        <dbReference type="EC" id="3.6.1.41"/>
    </reaction>
</comment>
<dbReference type="NCBIfam" id="TIGR00668">
    <property type="entry name" value="apaH"/>
    <property type="match status" value="1"/>
</dbReference>
<comment type="function">
    <text evidence="1">Hydrolyzes diadenosine 5',5'''-P1,P4-tetraphosphate to yield ADP.</text>
</comment>
<organism evidence="10 11">
    <name type="scientific">Methylophilales bacterium HTCC2181</name>
    <dbReference type="NCBI Taxonomy" id="383631"/>
    <lineage>
        <taxon>Bacteria</taxon>
        <taxon>Pseudomonadati</taxon>
        <taxon>Pseudomonadota</taxon>
        <taxon>Betaproteobacteria</taxon>
        <taxon>Nitrosomonadales</taxon>
        <taxon>OM43 clade</taxon>
    </lineage>
</organism>
<evidence type="ECO:0000256" key="3">
    <source>
        <dbReference type="ARBA" id="ARBA00012506"/>
    </source>
</evidence>
<evidence type="ECO:0000256" key="7">
    <source>
        <dbReference type="ARBA" id="ARBA00033210"/>
    </source>
</evidence>
<evidence type="ECO:0000256" key="5">
    <source>
        <dbReference type="ARBA" id="ARBA00031248"/>
    </source>
</evidence>
<protein>
    <recommendedName>
        <fullName evidence="3">bis(5'-nucleosyl)-tetraphosphatase (symmetrical)</fullName>
        <ecNumber evidence="3">3.6.1.41</ecNumber>
    </recommendedName>
    <alternativeName>
        <fullName evidence="6">Ap4A hydrolase</fullName>
    </alternativeName>
    <alternativeName>
        <fullName evidence="5">Diadenosine 5',5'''-P1,P4-tetraphosphate pyrophosphohydrolase</fullName>
    </alternativeName>
    <alternativeName>
        <fullName evidence="7">Diadenosine tetraphosphatase</fullName>
    </alternativeName>
</protein>
<dbReference type="OrthoDB" id="9807890at2"/>
<name>A0P7Z7_9PROT</name>